<organism evidence="1">
    <name type="scientific">marine sediment metagenome</name>
    <dbReference type="NCBI Taxonomy" id="412755"/>
    <lineage>
        <taxon>unclassified sequences</taxon>
        <taxon>metagenomes</taxon>
        <taxon>ecological metagenomes</taxon>
    </lineage>
</organism>
<protein>
    <submittedName>
        <fullName evidence="1">Uncharacterized protein</fullName>
    </submittedName>
</protein>
<comment type="caution">
    <text evidence="1">The sequence shown here is derived from an EMBL/GenBank/DDBJ whole genome shotgun (WGS) entry which is preliminary data.</text>
</comment>
<dbReference type="AlphaFoldDB" id="A0A0F8VE95"/>
<reference evidence="1" key="1">
    <citation type="journal article" date="2015" name="Nature">
        <title>Complex archaea that bridge the gap between prokaryotes and eukaryotes.</title>
        <authorList>
            <person name="Spang A."/>
            <person name="Saw J.H."/>
            <person name="Jorgensen S.L."/>
            <person name="Zaremba-Niedzwiedzka K."/>
            <person name="Martijn J."/>
            <person name="Lind A.E."/>
            <person name="van Eijk R."/>
            <person name="Schleper C."/>
            <person name="Guy L."/>
            <person name="Ettema T.J."/>
        </authorList>
    </citation>
    <scope>NUCLEOTIDE SEQUENCE</scope>
</reference>
<evidence type="ECO:0000313" key="1">
    <source>
        <dbReference type="EMBL" id="KKK42828.1"/>
    </source>
</evidence>
<gene>
    <name evidence="1" type="ORF">LCGC14_3169470</name>
</gene>
<accession>A0A0F8VE95</accession>
<feature type="non-terminal residue" evidence="1">
    <location>
        <position position="1"/>
    </location>
</feature>
<proteinExistence type="predicted"/>
<sequence>IERYKSPMSTSQAFEEDSKRFRDGLDRAVKEGLKRTMRED</sequence>
<name>A0A0F8VE95_9ZZZZ</name>
<dbReference type="EMBL" id="LAZR01070300">
    <property type="protein sequence ID" value="KKK42828.1"/>
    <property type="molecule type" value="Genomic_DNA"/>
</dbReference>